<protein>
    <submittedName>
        <fullName evidence="1">Uncharacterized protein</fullName>
    </submittedName>
</protein>
<name>A0AAE4L2G4_9ENTE</name>
<evidence type="ECO:0000313" key="2">
    <source>
        <dbReference type="Proteomes" id="UP001180842"/>
    </source>
</evidence>
<dbReference type="AlphaFoldDB" id="A0AAE4L2G4"/>
<evidence type="ECO:0000313" key="1">
    <source>
        <dbReference type="EMBL" id="MDT2735754.1"/>
    </source>
</evidence>
<dbReference type="EMBL" id="JARQAI010000001">
    <property type="protein sequence ID" value="MDT2735754.1"/>
    <property type="molecule type" value="Genomic_DNA"/>
</dbReference>
<dbReference type="Proteomes" id="UP001180842">
    <property type="component" value="Unassembled WGS sequence"/>
</dbReference>
<dbReference type="RefSeq" id="WP_311796408.1">
    <property type="nucleotide sequence ID" value="NZ_JARQAI010000001.1"/>
</dbReference>
<accession>A0AAE4L2G4</accession>
<gene>
    <name evidence="1" type="ORF">P7H00_01240</name>
</gene>
<reference evidence="1" key="1">
    <citation type="submission" date="2023-03" db="EMBL/GenBank/DDBJ databases">
        <authorList>
            <person name="Shen W."/>
            <person name="Cai J."/>
        </authorList>
    </citation>
    <scope>NUCLEOTIDE SEQUENCE</scope>
    <source>
        <strain evidence="1">P69-2</strain>
    </source>
</reference>
<proteinExistence type="predicted"/>
<sequence length="82" mass="9097">METKKVNLTDADLLEKSEKLTSAANQIRIINRLIENVEYSRASGDVFAVNHQIHSGLLDDIGDSLSEIKDVIQTISNEICPD</sequence>
<organism evidence="1 2">
    <name type="scientific">Enterococcus pseudoavium</name>
    <dbReference type="NCBI Taxonomy" id="44007"/>
    <lineage>
        <taxon>Bacteria</taxon>
        <taxon>Bacillati</taxon>
        <taxon>Bacillota</taxon>
        <taxon>Bacilli</taxon>
        <taxon>Lactobacillales</taxon>
        <taxon>Enterococcaceae</taxon>
        <taxon>Enterococcus</taxon>
    </lineage>
</organism>
<comment type="caution">
    <text evidence="1">The sequence shown here is derived from an EMBL/GenBank/DDBJ whole genome shotgun (WGS) entry which is preliminary data.</text>
</comment>